<comment type="similarity">
    <text evidence="1">Belongs to the peptidase S10 family.</text>
</comment>
<dbReference type="GO" id="GO:0006508">
    <property type="term" value="P:proteolysis"/>
    <property type="evidence" value="ECO:0007669"/>
    <property type="project" value="InterPro"/>
</dbReference>
<dbReference type="PANTHER" id="PTHR11802">
    <property type="entry name" value="SERINE PROTEASE FAMILY S10 SERINE CARBOXYPEPTIDASE"/>
    <property type="match status" value="1"/>
</dbReference>
<proteinExistence type="inferred from homology"/>
<evidence type="ECO:0000256" key="1">
    <source>
        <dbReference type="ARBA" id="ARBA00009431"/>
    </source>
</evidence>
<organism evidence="3 4">
    <name type="scientific">Chrysochromulina tobinii</name>
    <dbReference type="NCBI Taxonomy" id="1460289"/>
    <lineage>
        <taxon>Eukaryota</taxon>
        <taxon>Haptista</taxon>
        <taxon>Haptophyta</taxon>
        <taxon>Prymnesiophyceae</taxon>
        <taxon>Prymnesiales</taxon>
        <taxon>Chrysochromulinaceae</taxon>
        <taxon>Chrysochromulina</taxon>
    </lineage>
</organism>
<dbReference type="InterPro" id="IPR001563">
    <property type="entry name" value="Peptidase_S10"/>
</dbReference>
<keyword evidence="4" id="KW-1185">Reference proteome</keyword>
<sequence>MSKLLVSAAIVSSVLSAPAADKIAYLPGFGNASSWPFDAYSGFLTVPGPFELNPYDSLKIHYQFHTSQRNPQKDPLVTWHQGGPGGSSILVGLYTEMGYFQIETDESGQTNTYANPFSWNKVSNMLYLESPAGSGQTSGYSECVKGGVKVGCSWDDVSQAEAYSHSLRAFKTAFPEFADNDLYLTGESYFGQYGPNIANYILTHEPYNSSLGLKGIAAGNACWGGTATRVECNGPNSQQNDVDMYFGKGMVSKKLYDAVYKECNFPDISARCDELIEQVHIEVGPHNVYNIYDNCPDQAAVLKKEGKSMRWLKDHLRARLSTGTSALVEGSSEPAQTGGFDWSCGGMDATEKWITTPEVRAALHLPSSSGSTFQYRSSGPASVTLWPFLATKIRCLVYNGDADACVPYKGNEEWIDALEKTGTIAEKEAWRPWYTAKDSRAPSGYVTSYTVPSAPKLDFSFVTIRLAGHMVPTFQPAASLAFYQRFIDGEAF</sequence>
<evidence type="ECO:0000313" key="3">
    <source>
        <dbReference type="EMBL" id="KOO30209.1"/>
    </source>
</evidence>
<reference evidence="4" key="1">
    <citation type="journal article" date="2015" name="PLoS Genet.">
        <title>Genome Sequence and Transcriptome Analyses of Chrysochromulina tobin: Metabolic Tools for Enhanced Algal Fitness in the Prominent Order Prymnesiales (Haptophyceae).</title>
        <authorList>
            <person name="Hovde B.T."/>
            <person name="Deodato C.R."/>
            <person name="Hunsperger H.M."/>
            <person name="Ryken S.A."/>
            <person name="Yost W."/>
            <person name="Jha R.K."/>
            <person name="Patterson J."/>
            <person name="Monnat R.J. Jr."/>
            <person name="Barlow S.B."/>
            <person name="Starkenburg S.R."/>
            <person name="Cattolico R.A."/>
        </authorList>
    </citation>
    <scope>NUCLEOTIDE SEQUENCE</scope>
    <source>
        <strain evidence="4">CCMP291</strain>
    </source>
</reference>
<dbReference type="PROSITE" id="PS00560">
    <property type="entry name" value="CARBOXYPEPT_SER_HIS"/>
    <property type="match status" value="1"/>
</dbReference>
<dbReference type="SUPFAM" id="SSF53474">
    <property type="entry name" value="alpha/beta-Hydrolases"/>
    <property type="match status" value="1"/>
</dbReference>
<name>A0A0M0JUG8_9EUKA</name>
<dbReference type="Proteomes" id="UP000037460">
    <property type="component" value="Unassembled WGS sequence"/>
</dbReference>
<feature type="chain" id="PRO_5005602150" evidence="2">
    <location>
        <begin position="17"/>
        <end position="492"/>
    </location>
</feature>
<dbReference type="Gene3D" id="3.40.50.12670">
    <property type="match status" value="1"/>
</dbReference>
<evidence type="ECO:0000313" key="4">
    <source>
        <dbReference type="Proteomes" id="UP000037460"/>
    </source>
</evidence>
<dbReference type="Pfam" id="PF00450">
    <property type="entry name" value="Peptidase_S10"/>
    <property type="match status" value="1"/>
</dbReference>
<keyword evidence="2" id="KW-0732">Signal</keyword>
<evidence type="ECO:0000256" key="2">
    <source>
        <dbReference type="SAM" id="SignalP"/>
    </source>
</evidence>
<dbReference type="OrthoDB" id="443318at2759"/>
<dbReference type="GO" id="GO:0004185">
    <property type="term" value="F:serine-type carboxypeptidase activity"/>
    <property type="evidence" value="ECO:0007669"/>
    <property type="project" value="InterPro"/>
</dbReference>
<dbReference type="InterPro" id="IPR033124">
    <property type="entry name" value="Ser_caboxypep_his_AS"/>
</dbReference>
<dbReference type="Gene3D" id="3.40.50.1820">
    <property type="entry name" value="alpha/beta hydrolase"/>
    <property type="match status" value="1"/>
</dbReference>
<gene>
    <name evidence="3" type="ORF">Ctob_012533</name>
</gene>
<dbReference type="InterPro" id="IPR029058">
    <property type="entry name" value="AB_hydrolase_fold"/>
</dbReference>
<feature type="signal peptide" evidence="2">
    <location>
        <begin position="1"/>
        <end position="16"/>
    </location>
</feature>
<dbReference type="PANTHER" id="PTHR11802:SF201">
    <property type="entry name" value="CARBOXYPEPTIDASE"/>
    <property type="match status" value="1"/>
</dbReference>
<accession>A0A0M0JUG8</accession>
<dbReference type="EMBL" id="JWZX01002265">
    <property type="protein sequence ID" value="KOO30209.1"/>
    <property type="molecule type" value="Genomic_DNA"/>
</dbReference>
<comment type="caution">
    <text evidence="3">The sequence shown here is derived from an EMBL/GenBank/DDBJ whole genome shotgun (WGS) entry which is preliminary data.</text>
</comment>
<dbReference type="AlphaFoldDB" id="A0A0M0JUG8"/>
<dbReference type="PRINTS" id="PR00724">
    <property type="entry name" value="CRBOXYPTASEC"/>
</dbReference>
<protein>
    <submittedName>
        <fullName evidence="3">Cathepsin a</fullName>
    </submittedName>
</protein>